<keyword evidence="1" id="KW-0677">Repeat</keyword>
<dbReference type="PANTHER" id="PTHR24126">
    <property type="entry name" value="ANKYRIN REPEAT, PH AND SEC7 DOMAIN CONTAINING PROTEIN SECG-RELATED"/>
    <property type="match status" value="1"/>
</dbReference>
<dbReference type="InterPro" id="IPR036770">
    <property type="entry name" value="Ankyrin_rpt-contain_sf"/>
</dbReference>
<dbReference type="AlphaFoldDB" id="A0A0U1LXL8"/>
<evidence type="ECO:0000256" key="3">
    <source>
        <dbReference type="PROSITE-ProRule" id="PRU00023"/>
    </source>
</evidence>
<proteinExistence type="predicted"/>
<dbReference type="SUPFAM" id="SSF55729">
    <property type="entry name" value="Acyl-CoA N-acyltransferases (Nat)"/>
    <property type="match status" value="1"/>
</dbReference>
<evidence type="ECO:0000313" key="7">
    <source>
        <dbReference type="Proteomes" id="UP000054383"/>
    </source>
</evidence>
<feature type="region of interest" description="Disordered" evidence="4">
    <location>
        <begin position="83"/>
        <end position="109"/>
    </location>
</feature>
<dbReference type="GO" id="GO:0016747">
    <property type="term" value="F:acyltransferase activity, transferring groups other than amino-acyl groups"/>
    <property type="evidence" value="ECO:0007669"/>
    <property type="project" value="InterPro"/>
</dbReference>
<gene>
    <name evidence="6" type="ORF">PISL3812_05146</name>
</gene>
<dbReference type="STRING" id="28573.A0A0U1LXL8"/>
<keyword evidence="7" id="KW-1185">Reference proteome</keyword>
<keyword evidence="2 3" id="KW-0040">ANK repeat</keyword>
<dbReference type="PANTHER" id="PTHR24126:SF14">
    <property type="entry name" value="ANK_REP_REGION DOMAIN-CONTAINING PROTEIN"/>
    <property type="match status" value="1"/>
</dbReference>
<evidence type="ECO:0000256" key="2">
    <source>
        <dbReference type="ARBA" id="ARBA00023043"/>
    </source>
</evidence>
<dbReference type="PROSITE" id="PS50297">
    <property type="entry name" value="ANK_REP_REGION"/>
    <property type="match status" value="1"/>
</dbReference>
<evidence type="ECO:0000256" key="4">
    <source>
        <dbReference type="SAM" id="MobiDB-lite"/>
    </source>
</evidence>
<dbReference type="Pfam" id="PF12796">
    <property type="entry name" value="Ank_2"/>
    <property type="match status" value="3"/>
</dbReference>
<organism evidence="6 7">
    <name type="scientific">Talaromyces islandicus</name>
    <name type="common">Penicillium islandicum</name>
    <dbReference type="NCBI Taxonomy" id="28573"/>
    <lineage>
        <taxon>Eukaryota</taxon>
        <taxon>Fungi</taxon>
        <taxon>Dikarya</taxon>
        <taxon>Ascomycota</taxon>
        <taxon>Pezizomycotina</taxon>
        <taxon>Eurotiomycetes</taxon>
        <taxon>Eurotiomycetidae</taxon>
        <taxon>Eurotiales</taxon>
        <taxon>Trichocomaceae</taxon>
        <taxon>Talaromyces</taxon>
        <taxon>Talaromyces sect. Islandici</taxon>
    </lineage>
</organism>
<dbReference type="Gene3D" id="1.25.40.20">
    <property type="entry name" value="Ankyrin repeat-containing domain"/>
    <property type="match status" value="3"/>
</dbReference>
<feature type="repeat" description="ANK" evidence="3">
    <location>
        <begin position="315"/>
        <end position="344"/>
    </location>
</feature>
<dbReference type="InterPro" id="IPR002110">
    <property type="entry name" value="Ankyrin_rpt"/>
</dbReference>
<evidence type="ECO:0000259" key="5">
    <source>
        <dbReference type="Pfam" id="PF13673"/>
    </source>
</evidence>
<dbReference type="OMA" id="THINEMR"/>
<feature type="repeat" description="ANK" evidence="3">
    <location>
        <begin position="553"/>
        <end position="585"/>
    </location>
</feature>
<dbReference type="SUPFAM" id="SSF48403">
    <property type="entry name" value="Ankyrin repeat"/>
    <property type="match status" value="2"/>
</dbReference>
<dbReference type="SMART" id="SM00248">
    <property type="entry name" value="ANK"/>
    <property type="match status" value="9"/>
</dbReference>
<sequence length="587" mass="64253">MDQKFSFDILPAVREDIPRLSQIHVVACLPDNAFKLYFDEPAEFDKRVTEMLQGQVGTPTWKHIKAVDRETGQIAAWASWNTPTDEEIKQRDKEQAEKDADRQRTLQGSDFDFPPGLPVFVQQDTDKWLNHWTRARRHITCKALFTDPVFQRRGMGNALVQYGNKLADEVGLPVFLQASPYGYPIYHKHGFETVQYLDVDLRKWAPKADSGDKAYTNHETALYAPCREGYIDIVELLLKDRALDASQAGALHEGSAVGSLDIVQYLVDKGARVNAQVDYNGNALQQASLGGHINIVQYLLDLKADVNAQGGFYGNALQAASARGHLEIVRLLIKHGVNVRTQGGRYGNALQAASAAGVLEGPHMVLREGPQIYADNTNHINSIFAALVQRHTIIVEILLNYGADVHSQGGCLRNALQAASLGGGIAIVNMLLEKGADLLRKVTLRSYSDYWTRGADVNAQGGHYETALQVASMGINEKIQRILLDNESDDRVYDYPCGSQYEIVQILLVRGADVNAQGGFYGNALQAASAGGHLDVVQTLLEAGADVNAQGGEYSTALCAATEKGYQEIVQMLLSNGAQGGSRESTV</sequence>
<feature type="domain" description="N-acetyltransferase" evidence="5">
    <location>
        <begin position="134"/>
        <end position="194"/>
    </location>
</feature>
<feature type="repeat" description="ANK" evidence="3">
    <location>
        <begin position="246"/>
        <end position="278"/>
    </location>
</feature>
<dbReference type="Gene3D" id="3.40.630.30">
    <property type="match status" value="1"/>
</dbReference>
<reference evidence="6 7" key="1">
    <citation type="submission" date="2015-04" db="EMBL/GenBank/DDBJ databases">
        <authorList>
            <person name="Syromyatnikov M.Y."/>
            <person name="Popov V.N."/>
        </authorList>
    </citation>
    <scope>NUCLEOTIDE SEQUENCE [LARGE SCALE GENOMIC DNA]</scope>
    <source>
        <strain evidence="6">WF-38-12</strain>
    </source>
</reference>
<dbReference type="Proteomes" id="UP000054383">
    <property type="component" value="Unassembled WGS sequence"/>
</dbReference>
<feature type="repeat" description="ANK" evidence="3">
    <location>
        <begin position="279"/>
        <end position="311"/>
    </location>
</feature>
<dbReference type="InterPro" id="IPR016181">
    <property type="entry name" value="Acyl_CoA_acyltransferase"/>
</dbReference>
<feature type="repeat" description="ANK" evidence="3">
    <location>
        <begin position="523"/>
        <end position="552"/>
    </location>
</feature>
<name>A0A0U1LXL8_TALIS</name>
<evidence type="ECO:0000256" key="1">
    <source>
        <dbReference type="ARBA" id="ARBA00022737"/>
    </source>
</evidence>
<dbReference type="PROSITE" id="PS50088">
    <property type="entry name" value="ANK_REPEAT"/>
    <property type="match status" value="5"/>
</dbReference>
<accession>A0A0U1LXL8</accession>
<dbReference type="Pfam" id="PF13673">
    <property type="entry name" value="Acetyltransf_10"/>
    <property type="match status" value="1"/>
</dbReference>
<dbReference type="OrthoDB" id="2744543at2759"/>
<protein>
    <submittedName>
        <fullName evidence="6">Ankyrin repeat and KH domain-containing protein 1</fullName>
    </submittedName>
</protein>
<evidence type="ECO:0000313" key="6">
    <source>
        <dbReference type="EMBL" id="CRG88119.1"/>
    </source>
</evidence>
<feature type="compositionally biased region" description="Basic and acidic residues" evidence="4">
    <location>
        <begin position="86"/>
        <end position="104"/>
    </location>
</feature>
<dbReference type="EMBL" id="CVMT01000004">
    <property type="protein sequence ID" value="CRG88119.1"/>
    <property type="molecule type" value="Genomic_DNA"/>
</dbReference>
<dbReference type="InterPro" id="IPR000182">
    <property type="entry name" value="GNAT_dom"/>
</dbReference>